<keyword evidence="15" id="KW-1185">Reference proteome</keyword>
<evidence type="ECO:0000259" key="13">
    <source>
        <dbReference type="PROSITE" id="PS51099"/>
    </source>
</evidence>
<keyword evidence="2" id="KW-0813">Transport</keyword>
<dbReference type="PANTHER" id="PTHR36203:SF1">
    <property type="entry name" value="ASCORBATE-SPECIFIC PTS SYSTEM EIIA COMPONENT"/>
    <property type="match status" value="1"/>
</dbReference>
<evidence type="ECO:0000256" key="5">
    <source>
        <dbReference type="ARBA" id="ARBA00022679"/>
    </source>
</evidence>
<accession>A0A7X6D292</accession>
<dbReference type="Pfam" id="PF00359">
    <property type="entry name" value="PTS_EIIA_2"/>
    <property type="match status" value="1"/>
</dbReference>
<dbReference type="Proteomes" id="UP000578686">
    <property type="component" value="Unassembled WGS sequence"/>
</dbReference>
<proteinExistence type="predicted"/>
<dbReference type="GO" id="GO:0016301">
    <property type="term" value="F:kinase activity"/>
    <property type="evidence" value="ECO:0007669"/>
    <property type="project" value="UniProtKB-KW"/>
</dbReference>
<evidence type="ECO:0000256" key="6">
    <source>
        <dbReference type="ARBA" id="ARBA00022683"/>
    </source>
</evidence>
<feature type="domain" description="PTS EIIA type-2" evidence="12">
    <location>
        <begin position="6"/>
        <end position="149"/>
    </location>
</feature>
<keyword evidence="7" id="KW-0418">Kinase</keyword>
<dbReference type="Gene3D" id="3.40.930.10">
    <property type="entry name" value="Mannitol-specific EII, Chain A"/>
    <property type="match status" value="1"/>
</dbReference>
<dbReference type="PROSITE" id="PS51094">
    <property type="entry name" value="PTS_EIIA_TYPE_2"/>
    <property type="match status" value="1"/>
</dbReference>
<feature type="domain" description="PTS EIIB type-2" evidence="13">
    <location>
        <begin position="191"/>
        <end position="283"/>
    </location>
</feature>
<evidence type="ECO:0000259" key="12">
    <source>
        <dbReference type="PROSITE" id="PS51094"/>
    </source>
</evidence>
<evidence type="ECO:0000256" key="3">
    <source>
        <dbReference type="ARBA" id="ARBA00022490"/>
    </source>
</evidence>
<dbReference type="Pfam" id="PF02302">
    <property type="entry name" value="PTS_IIB"/>
    <property type="match status" value="1"/>
</dbReference>
<evidence type="ECO:0000256" key="9">
    <source>
        <dbReference type="ARBA" id="ARBA00041175"/>
    </source>
</evidence>
<evidence type="ECO:0000256" key="8">
    <source>
        <dbReference type="ARBA" id="ARBA00037387"/>
    </source>
</evidence>
<evidence type="ECO:0000256" key="10">
    <source>
        <dbReference type="ARBA" id="ARBA00042072"/>
    </source>
</evidence>
<evidence type="ECO:0000256" key="1">
    <source>
        <dbReference type="ARBA" id="ARBA00004496"/>
    </source>
</evidence>
<dbReference type="SUPFAM" id="SSF55804">
    <property type="entry name" value="Phoshotransferase/anion transport protein"/>
    <property type="match status" value="1"/>
</dbReference>
<keyword evidence="4" id="KW-0597">Phosphoprotein</keyword>
<dbReference type="Gene3D" id="3.40.50.2300">
    <property type="match status" value="1"/>
</dbReference>
<dbReference type="InterPro" id="IPR002178">
    <property type="entry name" value="PTS_EIIA_type-2_dom"/>
</dbReference>
<dbReference type="InterPro" id="IPR016152">
    <property type="entry name" value="PTrfase/Anion_transptr"/>
</dbReference>
<dbReference type="GO" id="GO:0009401">
    <property type="term" value="P:phosphoenolpyruvate-dependent sugar phosphotransferase system"/>
    <property type="evidence" value="ECO:0007669"/>
    <property type="project" value="UniProtKB-KW"/>
</dbReference>
<evidence type="ECO:0000313" key="14">
    <source>
        <dbReference type="EMBL" id="NJQ06769.1"/>
    </source>
</evidence>
<dbReference type="SUPFAM" id="SSF52794">
    <property type="entry name" value="PTS system IIB component-like"/>
    <property type="match status" value="1"/>
</dbReference>
<dbReference type="CDD" id="cd05563">
    <property type="entry name" value="PTS_IIB_ascorbate"/>
    <property type="match status" value="1"/>
</dbReference>
<dbReference type="InterPro" id="IPR003501">
    <property type="entry name" value="PTS_EIIB_2/3"/>
</dbReference>
<feature type="region of interest" description="Disordered" evidence="11">
    <location>
        <begin position="158"/>
        <end position="188"/>
    </location>
</feature>
<dbReference type="EMBL" id="JAAVJD010000107">
    <property type="protein sequence ID" value="NJQ06769.1"/>
    <property type="molecule type" value="Genomic_DNA"/>
</dbReference>
<dbReference type="InterPro" id="IPR036095">
    <property type="entry name" value="PTS_EIIB-like_sf"/>
</dbReference>
<dbReference type="RefSeq" id="WP_167971191.1">
    <property type="nucleotide sequence ID" value="NZ_BHZG01000475.1"/>
</dbReference>
<evidence type="ECO:0000256" key="7">
    <source>
        <dbReference type="ARBA" id="ARBA00022777"/>
    </source>
</evidence>
<keyword evidence="5" id="KW-0808">Transferase</keyword>
<comment type="caution">
    <text evidence="14">The sequence shown here is derived from an EMBL/GenBank/DDBJ whole genome shotgun (WGS) entry which is preliminary data.</text>
</comment>
<comment type="function">
    <text evidence="8">The phosphoenolpyruvate-dependent sugar phosphotransferase system (sugar PTS), a major carbohydrate active transport system, catalyzes the phosphorylation of incoming sugar substrates concomitantly with their translocation across the cell membrane. The enzyme II UlaABC PTS system is involved in ascorbate transport.</text>
</comment>
<sequence>MVALKELLPLDAIRLDVSAPNWAKAVRASGDLLVSTGTATDGYTAEMIANVAENGPYIVLAPGFAFAHARPSPAVLRTGMSWVRLAEPVEFGHETNDPVTLVVALAATDSGSHTDAMATLARLLADPETSRALAEARTPEEVWALVTGEDAAQARNAAATAVTAAPAETPAAGGAEREAADPPARSGGDRHTILTVCGNGLGTSLFLKNTLEQVLERWGWSSFVTVEATDTISAKGKASEAAAILTSGEIARTLGDVGTPVRVVENFTDTGEVDRVLRETYEV</sequence>
<evidence type="ECO:0000256" key="11">
    <source>
        <dbReference type="SAM" id="MobiDB-lite"/>
    </source>
</evidence>
<comment type="subcellular location">
    <subcellularLocation>
        <location evidence="1">Cytoplasm</location>
    </subcellularLocation>
</comment>
<evidence type="ECO:0000256" key="4">
    <source>
        <dbReference type="ARBA" id="ARBA00022553"/>
    </source>
</evidence>
<dbReference type="InterPro" id="IPR013011">
    <property type="entry name" value="PTS_EIIB_2"/>
</dbReference>
<dbReference type="PANTHER" id="PTHR36203">
    <property type="entry name" value="ASCORBATE-SPECIFIC PTS SYSTEM EIIA COMPONENT"/>
    <property type="match status" value="1"/>
</dbReference>
<dbReference type="AlphaFoldDB" id="A0A7X6D292"/>
<feature type="compositionally biased region" description="Low complexity" evidence="11">
    <location>
        <begin position="158"/>
        <end position="174"/>
    </location>
</feature>
<evidence type="ECO:0000313" key="15">
    <source>
        <dbReference type="Proteomes" id="UP000578686"/>
    </source>
</evidence>
<organism evidence="14 15">
    <name type="scientific">Streptomyces lonarensis</name>
    <dbReference type="NCBI Taxonomy" id="700599"/>
    <lineage>
        <taxon>Bacteria</taxon>
        <taxon>Bacillati</taxon>
        <taxon>Actinomycetota</taxon>
        <taxon>Actinomycetes</taxon>
        <taxon>Kitasatosporales</taxon>
        <taxon>Streptomycetaceae</taxon>
        <taxon>Streptomyces</taxon>
    </lineage>
</organism>
<evidence type="ECO:0000256" key="2">
    <source>
        <dbReference type="ARBA" id="ARBA00022448"/>
    </source>
</evidence>
<protein>
    <recommendedName>
        <fullName evidence="9">Ascorbate-specific PTS system EIIA component</fullName>
    </recommendedName>
    <alternativeName>
        <fullName evidence="10">Ascorbate-specific phosphotransferase enzyme IIA component</fullName>
    </alternativeName>
</protein>
<name>A0A7X6D292_9ACTN</name>
<gene>
    <name evidence="14" type="ORF">HCN56_14550</name>
</gene>
<keyword evidence="6" id="KW-0598">Phosphotransferase system</keyword>
<keyword evidence="3" id="KW-0963">Cytoplasm</keyword>
<dbReference type="PROSITE" id="PS51099">
    <property type="entry name" value="PTS_EIIB_TYPE_2"/>
    <property type="match status" value="1"/>
</dbReference>
<dbReference type="GO" id="GO:0008982">
    <property type="term" value="F:protein-N(PI)-phosphohistidine-sugar phosphotransferase activity"/>
    <property type="evidence" value="ECO:0007669"/>
    <property type="project" value="InterPro"/>
</dbReference>
<dbReference type="GO" id="GO:0005737">
    <property type="term" value="C:cytoplasm"/>
    <property type="evidence" value="ECO:0007669"/>
    <property type="project" value="UniProtKB-SubCell"/>
</dbReference>
<dbReference type="InterPro" id="IPR051351">
    <property type="entry name" value="Ascorbate-PTS_EIIA_comp"/>
</dbReference>
<reference evidence="14 15" key="1">
    <citation type="submission" date="2020-03" db="EMBL/GenBank/DDBJ databases">
        <title>Draft genome of Streptomyces sp. ventii, isolated from the Axial Seamount in the Pacific Ocean, and resequencing of the two type strains Streptomyces lonarensis strain NCL 716 and Streptomyces bohaiensis strain 11A07.</title>
        <authorList>
            <person name="Loughran R.M."/>
            <person name="Pfannmuller K.M."/>
            <person name="Wasson B.J."/>
            <person name="Deadmond M.C."/>
            <person name="Paddock B.E."/>
            <person name="Koyack M.J."/>
            <person name="Gallegos D.A."/>
            <person name="Mitchell E.A."/>
            <person name="Ushijima B."/>
            <person name="Saw J.H."/>
            <person name="Mcphail K.L."/>
            <person name="Videau P."/>
        </authorList>
    </citation>
    <scope>NUCLEOTIDE SEQUENCE [LARGE SCALE GENOMIC DNA]</scope>
    <source>
        <strain evidence="14 15">NCL716</strain>
    </source>
</reference>